<keyword evidence="1" id="KW-0812">Transmembrane</keyword>
<sequence>MIDTGGGRVTDNSNAPRGRGLLAIGCVEGVVAAATLIADFAVIHGDGWESMSRFIVAFSLVIVLVTTSFICLVFGLVERALSRRRAGASLGMLNGACILHAVVMVSSVAFIALWSI</sequence>
<organism evidence="2 3">
    <name type="scientific">Dyella kyungheensis</name>
    <dbReference type="NCBI Taxonomy" id="1242174"/>
    <lineage>
        <taxon>Bacteria</taxon>
        <taxon>Pseudomonadati</taxon>
        <taxon>Pseudomonadota</taxon>
        <taxon>Gammaproteobacteria</taxon>
        <taxon>Lysobacterales</taxon>
        <taxon>Rhodanobacteraceae</taxon>
        <taxon>Dyella</taxon>
    </lineage>
</organism>
<keyword evidence="3" id="KW-1185">Reference proteome</keyword>
<name>A0ABS2JTK8_9GAMM</name>
<dbReference type="EMBL" id="JADIKC010000005">
    <property type="protein sequence ID" value="MBM7121782.1"/>
    <property type="molecule type" value="Genomic_DNA"/>
</dbReference>
<feature type="transmembrane region" description="Helical" evidence="1">
    <location>
        <begin position="89"/>
        <end position="114"/>
    </location>
</feature>
<feature type="transmembrane region" description="Helical" evidence="1">
    <location>
        <begin position="55"/>
        <end position="77"/>
    </location>
</feature>
<dbReference type="RefSeq" id="WP_204636247.1">
    <property type="nucleotide sequence ID" value="NZ_CP183983.1"/>
</dbReference>
<keyword evidence="1" id="KW-1133">Transmembrane helix</keyword>
<feature type="transmembrane region" description="Helical" evidence="1">
    <location>
        <begin position="21"/>
        <end position="43"/>
    </location>
</feature>
<protein>
    <recommendedName>
        <fullName evidence="4">DUF4190 domain-containing protein</fullName>
    </recommendedName>
</protein>
<dbReference type="Proteomes" id="UP001430065">
    <property type="component" value="Unassembled WGS sequence"/>
</dbReference>
<reference evidence="2 3" key="1">
    <citation type="submission" date="2020-10" db="EMBL/GenBank/DDBJ databases">
        <title>Phylogeny of dyella-like bacteria.</title>
        <authorList>
            <person name="Fu J."/>
        </authorList>
    </citation>
    <scope>NUCLEOTIDE SEQUENCE [LARGE SCALE GENOMIC DNA]</scope>
    <source>
        <strain evidence="2 3">THG-B117</strain>
    </source>
</reference>
<proteinExistence type="predicted"/>
<comment type="caution">
    <text evidence="2">The sequence shown here is derived from an EMBL/GenBank/DDBJ whole genome shotgun (WGS) entry which is preliminary data.</text>
</comment>
<evidence type="ECO:0000256" key="1">
    <source>
        <dbReference type="SAM" id="Phobius"/>
    </source>
</evidence>
<evidence type="ECO:0000313" key="3">
    <source>
        <dbReference type="Proteomes" id="UP001430065"/>
    </source>
</evidence>
<evidence type="ECO:0008006" key="4">
    <source>
        <dbReference type="Google" id="ProtNLM"/>
    </source>
</evidence>
<accession>A0ABS2JTK8</accession>
<evidence type="ECO:0000313" key="2">
    <source>
        <dbReference type="EMBL" id="MBM7121782.1"/>
    </source>
</evidence>
<keyword evidence="1" id="KW-0472">Membrane</keyword>
<gene>
    <name evidence="2" type="ORF">ISP20_11500</name>
</gene>